<sequence length="89" mass="9441">MNPFKKKTDVESRAASSSEQALCSVCRHAIPESRRELGLCLDCSTKKDRNKAVLAVGLAGGALAVAKKYGPKVVSKVGPLVVNAVKKIF</sequence>
<protein>
    <submittedName>
        <fullName evidence="2">Uncharacterized protein</fullName>
    </submittedName>
</protein>
<dbReference type="EMBL" id="SHPR01000056">
    <property type="protein sequence ID" value="TCD81707.1"/>
    <property type="molecule type" value="Genomic_DNA"/>
</dbReference>
<dbReference type="RefSeq" id="WP_041473423.1">
    <property type="nucleotide sequence ID" value="NZ_CP062949.1"/>
</dbReference>
<dbReference type="EMBL" id="SHPO01000021">
    <property type="protein sequence ID" value="TCD77786.1"/>
    <property type="molecule type" value="Genomic_DNA"/>
</dbReference>
<evidence type="ECO:0000313" key="8">
    <source>
        <dbReference type="Proteomes" id="UP000292241"/>
    </source>
</evidence>
<dbReference type="EMBL" id="SHTN01000023">
    <property type="protein sequence ID" value="TCF82301.1"/>
    <property type="molecule type" value="Genomic_DNA"/>
</dbReference>
<dbReference type="Proteomes" id="UP000294241">
    <property type="component" value="Unassembled WGS sequence"/>
</dbReference>
<evidence type="ECO:0000313" key="4">
    <source>
        <dbReference type="EMBL" id="TCF37233.1"/>
    </source>
</evidence>
<evidence type="ECO:0000313" key="11">
    <source>
        <dbReference type="Proteomes" id="UP000294241"/>
    </source>
</evidence>
<evidence type="ECO:0000313" key="7">
    <source>
        <dbReference type="Proteomes" id="UP000291501"/>
    </source>
</evidence>
<gene>
    <name evidence="2" type="ORF">MCC10004_1326</name>
    <name evidence="3" type="ORF">MCC10008_2151</name>
    <name evidence="4" type="ORF">MCC10100_1998</name>
    <name evidence="5" type="ORF">MCC10119_1147</name>
    <name evidence="6" type="ORF">MCC10126_1288</name>
</gene>
<organism evidence="2 10">
    <name type="scientific">Bifidobacterium longum subsp. longum</name>
    <dbReference type="NCBI Taxonomy" id="1679"/>
    <lineage>
        <taxon>Bacteria</taxon>
        <taxon>Bacillati</taxon>
        <taxon>Actinomycetota</taxon>
        <taxon>Actinomycetes</taxon>
        <taxon>Bifidobacteriales</taxon>
        <taxon>Bifidobacteriaceae</taxon>
        <taxon>Bifidobacterium</taxon>
    </lineage>
</organism>
<dbReference type="Proteomes" id="UP000291501">
    <property type="component" value="Unassembled WGS sequence"/>
</dbReference>
<dbReference type="EMBL" id="SHST01000037">
    <property type="protein sequence ID" value="TCF37233.1"/>
    <property type="molecule type" value="Genomic_DNA"/>
</dbReference>
<evidence type="ECO:0000313" key="6">
    <source>
        <dbReference type="EMBL" id="TCF82301.1"/>
    </source>
</evidence>
<feature type="region of interest" description="Disordered" evidence="1">
    <location>
        <begin position="1"/>
        <end position="20"/>
    </location>
</feature>
<evidence type="ECO:0000313" key="10">
    <source>
        <dbReference type="Proteomes" id="UP000293475"/>
    </source>
</evidence>
<evidence type="ECO:0000313" key="2">
    <source>
        <dbReference type="EMBL" id="TCD77786.1"/>
    </source>
</evidence>
<feature type="compositionally biased region" description="Basic and acidic residues" evidence="1">
    <location>
        <begin position="1"/>
        <end position="12"/>
    </location>
</feature>
<dbReference type="Proteomes" id="UP000292729">
    <property type="component" value="Unassembled WGS sequence"/>
</dbReference>
<evidence type="ECO:0000313" key="3">
    <source>
        <dbReference type="EMBL" id="TCD81707.1"/>
    </source>
</evidence>
<dbReference type="EMBL" id="SHTI01000020">
    <property type="protein sequence ID" value="TCF70287.1"/>
    <property type="molecule type" value="Genomic_DNA"/>
</dbReference>
<reference evidence="2" key="2">
    <citation type="submission" date="2019-02" db="EMBL/GenBank/DDBJ databases">
        <authorList>
            <person name="Odamaki T."/>
        </authorList>
    </citation>
    <scope>NUCLEOTIDE SEQUENCE</scope>
    <source>
        <strain evidence="2">MCC10004</strain>
        <strain evidence="3">MCC10008</strain>
        <strain evidence="4">MCC10100</strain>
        <strain evidence="5">MCC10119</strain>
        <strain evidence="6">MCC10126</strain>
    </source>
</reference>
<evidence type="ECO:0000313" key="5">
    <source>
        <dbReference type="EMBL" id="TCF70287.1"/>
    </source>
</evidence>
<comment type="caution">
    <text evidence="2">The sequence shown here is derived from an EMBL/GenBank/DDBJ whole genome shotgun (WGS) entry which is preliminary data.</text>
</comment>
<reference evidence="7 8" key="1">
    <citation type="journal article" date="2018" name="Sci. Rep.">
        <title>Genomic diversity and distribution of Bifidobacterium longum subsp. longum across the human lifespan.</title>
        <authorList>
            <person name="Odamaki T."/>
            <person name="Bottacini F."/>
            <person name="Kato K."/>
            <person name="Mitsuyama E."/>
            <person name="Yoshida K."/>
            <person name="Horigome A."/>
            <person name="Xiao J.Z."/>
            <person name="van Sinderen D."/>
        </authorList>
    </citation>
    <scope>NUCLEOTIDE SEQUENCE [LARGE SCALE GENOMIC DNA]</scope>
    <source>
        <strain evidence="2 10">MCC10004</strain>
        <strain evidence="3 8">MCC10008</strain>
        <strain evidence="4 11">MCC10100</strain>
        <strain evidence="5 9">MCC10119</strain>
        <strain evidence="6 7">MCC10126</strain>
    </source>
</reference>
<dbReference type="AlphaFoldDB" id="A0A4R0SGH3"/>
<accession>A0A4R0SGH3</accession>
<dbReference type="Proteomes" id="UP000292241">
    <property type="component" value="Unassembled WGS sequence"/>
</dbReference>
<name>A0A4R0SGH3_BIFLL</name>
<evidence type="ECO:0000313" key="9">
    <source>
        <dbReference type="Proteomes" id="UP000292729"/>
    </source>
</evidence>
<dbReference type="Proteomes" id="UP000293475">
    <property type="component" value="Unassembled WGS sequence"/>
</dbReference>
<proteinExistence type="predicted"/>
<evidence type="ECO:0000256" key="1">
    <source>
        <dbReference type="SAM" id="MobiDB-lite"/>
    </source>
</evidence>